<dbReference type="AlphaFoldDB" id="A0A804RFH0"/>
<evidence type="ECO:0000256" key="12">
    <source>
        <dbReference type="SAM" id="Phobius"/>
    </source>
</evidence>
<dbReference type="Gramene" id="Zm00001eb415730_T004">
    <property type="protein sequence ID" value="Zm00001eb415730_P004"/>
    <property type="gene ID" value="Zm00001eb415730"/>
</dbReference>
<feature type="region of interest" description="Disordered" evidence="11">
    <location>
        <begin position="163"/>
        <end position="200"/>
    </location>
</feature>
<evidence type="ECO:0000313" key="15">
    <source>
        <dbReference type="Proteomes" id="UP000007305"/>
    </source>
</evidence>
<dbReference type="PROSITE" id="PS51005">
    <property type="entry name" value="NAC"/>
    <property type="match status" value="1"/>
</dbReference>
<dbReference type="OrthoDB" id="737278at2759"/>
<keyword evidence="10" id="KW-0539">Nucleus</keyword>
<dbReference type="GO" id="GO:0000976">
    <property type="term" value="F:transcription cis-regulatory region binding"/>
    <property type="evidence" value="ECO:0007669"/>
    <property type="project" value="UniProtKB-ARBA"/>
</dbReference>
<feature type="transmembrane region" description="Helical" evidence="12">
    <location>
        <begin position="625"/>
        <end position="651"/>
    </location>
</feature>
<evidence type="ECO:0000259" key="13">
    <source>
        <dbReference type="PROSITE" id="PS51005"/>
    </source>
</evidence>
<sequence length="665" mass="73734">MALWALPVGFRFHPTDEELVSHYLKGKITGQINSEAEVIPEIDICKCEPWDLPGKSLIRSDDPEWFFLAPKDRKYPNGSRSNRATVAGYWKATGPDRNIKSKGDKSKQFTIGKKKTLVFHRGRAPKGERTGWIMHEYRTTEPQFESGKQGGYVLYRLFWKPEEKTERSSPKEMDRSGNSPTTIRSSRDNQEANEEANTPLNKKSLESALHDPIELPNSAETPAGPRKMCLADRNDNLVATAPVVSHIPFQGHAAGVAKQVDPSAAASAHFVNPQNGNDDCNNFMSDFTPILPHENAFFTGTQQGAFGFDGNGIMNHPDALDAFLNQTLVDTDEHSSTTSKVQYDSDIPTEFANHWNMQDEHQDWWEKLDFEPYEPTLLPYDTTDLDVLSVDSGADSFNDLFNVTGITLRPQQLDSTVQPDCVFPDQGTALRRLKLQVVECGESITKDESEDEVSCVESPNYFDESVEFAAEKGVASYGDGADSTGIVIRSRYPAPSSSSESSFTQQGTAMRRLRLQLGLNEGTCPSSGDSSSCIVDESESQQKAEIEEDASTNLAGSVDNLPGNSHDDEQKDIPEHDAEMSVSGVKSVLRLRKTSAESLKDVKQEDCLEPDGRAPMQRVGFQSSIIWLVLSVAVLLLLYCGVWMSMICILVRCFAHMGSWHQPDV</sequence>
<protein>
    <recommendedName>
        <fullName evidence="13">NAC domain-containing protein</fullName>
    </recommendedName>
</protein>
<proteinExistence type="evidence at protein level"/>
<dbReference type="InterPro" id="IPR036093">
    <property type="entry name" value="NAC_dom_sf"/>
</dbReference>
<evidence type="ECO:0000256" key="10">
    <source>
        <dbReference type="ARBA" id="ARBA00023242"/>
    </source>
</evidence>
<keyword evidence="9" id="KW-0804">Transcription</keyword>
<feature type="domain" description="NAC" evidence="13">
    <location>
        <begin position="6"/>
        <end position="160"/>
    </location>
</feature>
<feature type="compositionally biased region" description="Polar residues" evidence="11">
    <location>
        <begin position="523"/>
        <end position="533"/>
    </location>
</feature>
<dbReference type="RefSeq" id="XP_008662159.1">
    <property type="nucleotide sequence ID" value="XM_008663937.4"/>
</dbReference>
<dbReference type="PANTHER" id="PTHR31744">
    <property type="entry name" value="PROTEIN CUP-SHAPED COTYLEDON 2-RELATED"/>
    <property type="match status" value="1"/>
</dbReference>
<dbReference type="Proteomes" id="UP000007305">
    <property type="component" value="Chromosome 10"/>
</dbReference>
<evidence type="ECO:0000256" key="5">
    <source>
        <dbReference type="ARBA" id="ARBA00023015"/>
    </source>
</evidence>
<evidence type="ECO:0000256" key="9">
    <source>
        <dbReference type="ARBA" id="ARBA00023163"/>
    </source>
</evidence>
<dbReference type="PANTHER" id="PTHR31744:SF216">
    <property type="entry name" value="NAC TRANSCRIPTION FACTOR"/>
    <property type="match status" value="1"/>
</dbReference>
<evidence type="ECO:0000256" key="6">
    <source>
        <dbReference type="ARBA" id="ARBA00023125"/>
    </source>
</evidence>
<evidence type="ECO:0000256" key="8">
    <source>
        <dbReference type="ARBA" id="ARBA00023159"/>
    </source>
</evidence>
<keyword evidence="5" id="KW-0805">Transcription regulation</keyword>
<dbReference type="GO" id="GO:0006355">
    <property type="term" value="P:regulation of DNA-templated transcription"/>
    <property type="evidence" value="ECO:0007669"/>
    <property type="project" value="InterPro"/>
</dbReference>
<keyword evidence="4 12" id="KW-1133">Transmembrane helix</keyword>
<evidence type="ECO:0000256" key="11">
    <source>
        <dbReference type="SAM" id="MobiDB-lite"/>
    </source>
</evidence>
<evidence type="ECO:0000256" key="3">
    <source>
        <dbReference type="ARBA" id="ARBA00022692"/>
    </source>
</evidence>
<evidence type="ECO:0007829" key="16">
    <source>
        <dbReference type="PeptideAtlas" id="A0A804RFH0"/>
    </source>
</evidence>
<keyword evidence="16" id="KW-1267">Proteomics identification</keyword>
<feature type="compositionally biased region" description="Basic and acidic residues" evidence="11">
    <location>
        <begin position="565"/>
        <end position="574"/>
    </location>
</feature>
<feature type="region of interest" description="Disordered" evidence="11">
    <location>
        <begin position="521"/>
        <end position="574"/>
    </location>
</feature>
<evidence type="ECO:0000256" key="7">
    <source>
        <dbReference type="ARBA" id="ARBA00023136"/>
    </source>
</evidence>
<keyword evidence="7 12" id="KW-0472">Membrane</keyword>
<dbReference type="InterPro" id="IPR003441">
    <property type="entry name" value="NAC-dom"/>
</dbReference>
<dbReference type="SUPFAM" id="SSF101941">
    <property type="entry name" value="NAC domain"/>
    <property type="match status" value="1"/>
</dbReference>
<reference evidence="14" key="3">
    <citation type="submission" date="2021-05" db="UniProtKB">
        <authorList>
            <consortium name="EnsemblPlants"/>
        </authorList>
    </citation>
    <scope>IDENTIFICATION</scope>
    <source>
        <strain evidence="14">cv. B73</strain>
    </source>
</reference>
<feature type="compositionally biased region" description="Basic and acidic residues" evidence="11">
    <location>
        <begin position="163"/>
        <end position="175"/>
    </location>
</feature>
<dbReference type="Gene3D" id="2.170.150.80">
    <property type="entry name" value="NAC domain"/>
    <property type="match status" value="1"/>
</dbReference>
<dbReference type="GO" id="GO:0016020">
    <property type="term" value="C:membrane"/>
    <property type="evidence" value="ECO:0007669"/>
    <property type="project" value="UniProtKB-SubCell"/>
</dbReference>
<keyword evidence="3 12" id="KW-0812">Transmembrane</keyword>
<dbReference type="InParanoid" id="A0A804RFH0"/>
<name>A0A804RFH0_MAIZE</name>
<evidence type="ECO:0000256" key="1">
    <source>
        <dbReference type="ARBA" id="ARBA00004123"/>
    </source>
</evidence>
<keyword evidence="6" id="KW-0238">DNA-binding</keyword>
<evidence type="ECO:0000313" key="14">
    <source>
        <dbReference type="EnsemblPlants" id="Zm00001eb415730_P004"/>
    </source>
</evidence>
<dbReference type="GO" id="GO:0005634">
    <property type="term" value="C:nucleus"/>
    <property type="evidence" value="ECO:0007669"/>
    <property type="project" value="UniProtKB-SubCell"/>
</dbReference>
<evidence type="ECO:0000256" key="4">
    <source>
        <dbReference type="ARBA" id="ARBA00022989"/>
    </source>
</evidence>
<accession>A0A804RFH0</accession>
<keyword evidence="8" id="KW-0010">Activator</keyword>
<dbReference type="GeneID" id="100383037"/>
<keyword evidence="15" id="KW-1185">Reference proteome</keyword>
<dbReference type="EnsemblPlants" id="Zm00001eb415730_T004">
    <property type="protein sequence ID" value="Zm00001eb415730_P004"/>
    <property type="gene ID" value="Zm00001eb415730"/>
</dbReference>
<dbReference type="Pfam" id="PF02365">
    <property type="entry name" value="NAM"/>
    <property type="match status" value="1"/>
</dbReference>
<comment type="subcellular location">
    <subcellularLocation>
        <location evidence="2">Membrane</location>
        <topology evidence="2">Single-pass membrane protein</topology>
    </subcellularLocation>
    <subcellularLocation>
        <location evidence="1">Nucleus</location>
    </subcellularLocation>
</comment>
<evidence type="ECO:0000256" key="2">
    <source>
        <dbReference type="ARBA" id="ARBA00004167"/>
    </source>
</evidence>
<gene>
    <name evidence="14" type="primary">LOC100383037</name>
</gene>
<reference evidence="15" key="1">
    <citation type="journal article" date="2009" name="Science">
        <title>The B73 maize genome: complexity, diversity, and dynamics.</title>
        <authorList>
            <person name="Schnable P.S."/>
            <person name="Ware D."/>
            <person name="Fulton R.S."/>
            <person name="Stein J.C."/>
            <person name="Wei F."/>
            <person name="Pasternak S."/>
            <person name="Liang C."/>
            <person name="Zhang J."/>
            <person name="Fulton L."/>
            <person name="Graves T.A."/>
            <person name="Minx P."/>
            <person name="Reily A.D."/>
            <person name="Courtney L."/>
            <person name="Kruchowski S.S."/>
            <person name="Tomlinson C."/>
            <person name="Strong C."/>
            <person name="Delehaunty K."/>
            <person name="Fronick C."/>
            <person name="Courtney B."/>
            <person name="Rock S.M."/>
            <person name="Belter E."/>
            <person name="Du F."/>
            <person name="Kim K."/>
            <person name="Abbott R.M."/>
            <person name="Cotton M."/>
            <person name="Levy A."/>
            <person name="Marchetto P."/>
            <person name="Ochoa K."/>
            <person name="Jackson S.M."/>
            <person name="Gillam B."/>
            <person name="Chen W."/>
            <person name="Yan L."/>
            <person name="Higginbotham J."/>
            <person name="Cardenas M."/>
            <person name="Waligorski J."/>
            <person name="Applebaum E."/>
            <person name="Phelps L."/>
            <person name="Falcone J."/>
            <person name="Kanchi K."/>
            <person name="Thane T."/>
            <person name="Scimone A."/>
            <person name="Thane N."/>
            <person name="Henke J."/>
            <person name="Wang T."/>
            <person name="Ruppert J."/>
            <person name="Shah N."/>
            <person name="Rotter K."/>
            <person name="Hodges J."/>
            <person name="Ingenthron E."/>
            <person name="Cordes M."/>
            <person name="Kohlberg S."/>
            <person name="Sgro J."/>
            <person name="Delgado B."/>
            <person name="Mead K."/>
            <person name="Chinwalla A."/>
            <person name="Leonard S."/>
            <person name="Crouse K."/>
            <person name="Collura K."/>
            <person name="Kudrna D."/>
            <person name="Currie J."/>
            <person name="He R."/>
            <person name="Angelova A."/>
            <person name="Rajasekar S."/>
            <person name="Mueller T."/>
            <person name="Lomeli R."/>
            <person name="Scara G."/>
            <person name="Ko A."/>
            <person name="Delaney K."/>
            <person name="Wissotski M."/>
            <person name="Lopez G."/>
            <person name="Campos D."/>
            <person name="Braidotti M."/>
            <person name="Ashley E."/>
            <person name="Golser W."/>
            <person name="Kim H."/>
            <person name="Lee S."/>
            <person name="Lin J."/>
            <person name="Dujmic Z."/>
            <person name="Kim W."/>
            <person name="Talag J."/>
            <person name="Zuccolo A."/>
            <person name="Fan C."/>
            <person name="Sebastian A."/>
            <person name="Kramer M."/>
            <person name="Spiegel L."/>
            <person name="Nascimento L."/>
            <person name="Zutavern T."/>
            <person name="Miller B."/>
            <person name="Ambroise C."/>
            <person name="Muller S."/>
            <person name="Spooner W."/>
            <person name="Narechania A."/>
            <person name="Ren L."/>
            <person name="Wei S."/>
            <person name="Kumari S."/>
            <person name="Faga B."/>
            <person name="Levy M.J."/>
            <person name="McMahan L."/>
            <person name="Van Buren P."/>
            <person name="Vaughn M.W."/>
            <person name="Ying K."/>
            <person name="Yeh C.-T."/>
            <person name="Emrich S.J."/>
            <person name="Jia Y."/>
            <person name="Kalyanaraman A."/>
            <person name="Hsia A.-P."/>
            <person name="Barbazuk W.B."/>
            <person name="Baucom R.S."/>
            <person name="Brutnell T.P."/>
            <person name="Carpita N.C."/>
            <person name="Chaparro C."/>
            <person name="Chia J.-M."/>
            <person name="Deragon J.-M."/>
            <person name="Estill J.C."/>
            <person name="Fu Y."/>
            <person name="Jeddeloh J.A."/>
            <person name="Han Y."/>
            <person name="Lee H."/>
            <person name="Li P."/>
            <person name="Lisch D.R."/>
            <person name="Liu S."/>
            <person name="Liu Z."/>
            <person name="Nagel D.H."/>
            <person name="McCann M.C."/>
            <person name="SanMiguel P."/>
            <person name="Myers A.M."/>
            <person name="Nettleton D."/>
            <person name="Nguyen J."/>
            <person name="Penning B.W."/>
            <person name="Ponnala L."/>
            <person name="Schneider K.L."/>
            <person name="Schwartz D.C."/>
            <person name="Sharma A."/>
            <person name="Soderlund C."/>
            <person name="Springer N.M."/>
            <person name="Sun Q."/>
            <person name="Wang H."/>
            <person name="Waterman M."/>
            <person name="Westerman R."/>
            <person name="Wolfgruber T.K."/>
            <person name="Yang L."/>
            <person name="Yu Y."/>
            <person name="Zhang L."/>
            <person name="Zhou S."/>
            <person name="Zhu Q."/>
            <person name="Bennetzen J.L."/>
            <person name="Dawe R.K."/>
            <person name="Jiang J."/>
            <person name="Jiang N."/>
            <person name="Presting G.G."/>
            <person name="Wessler S.R."/>
            <person name="Aluru S."/>
            <person name="Martienssen R.A."/>
            <person name="Clifton S.W."/>
            <person name="McCombie W.R."/>
            <person name="Wing R.A."/>
            <person name="Wilson R.K."/>
        </authorList>
    </citation>
    <scope>NUCLEOTIDE SEQUENCE [LARGE SCALE GENOMIC DNA]</scope>
    <source>
        <strain evidence="15">cv. B73</strain>
    </source>
</reference>
<organism evidence="14 15">
    <name type="scientific">Zea mays</name>
    <name type="common">Maize</name>
    <dbReference type="NCBI Taxonomy" id="4577"/>
    <lineage>
        <taxon>Eukaryota</taxon>
        <taxon>Viridiplantae</taxon>
        <taxon>Streptophyta</taxon>
        <taxon>Embryophyta</taxon>
        <taxon>Tracheophyta</taxon>
        <taxon>Spermatophyta</taxon>
        <taxon>Magnoliopsida</taxon>
        <taxon>Liliopsida</taxon>
        <taxon>Poales</taxon>
        <taxon>Poaceae</taxon>
        <taxon>PACMAD clade</taxon>
        <taxon>Panicoideae</taxon>
        <taxon>Andropogonodae</taxon>
        <taxon>Andropogoneae</taxon>
        <taxon>Tripsacinae</taxon>
        <taxon>Zea</taxon>
    </lineage>
</organism>
<dbReference type="FunCoup" id="A0A804RFH0">
    <property type="interactions" value="1103"/>
</dbReference>
<reference evidence="14" key="2">
    <citation type="submission" date="2019-07" db="EMBL/GenBank/DDBJ databases">
        <authorList>
            <person name="Seetharam A."/>
            <person name="Woodhouse M."/>
            <person name="Cannon E."/>
        </authorList>
    </citation>
    <scope>NUCLEOTIDE SEQUENCE [LARGE SCALE GENOMIC DNA]</scope>
    <source>
        <strain evidence="14">cv. B73</strain>
    </source>
</reference>